<feature type="domain" description="CXXC-type" evidence="9">
    <location>
        <begin position="1463"/>
        <end position="1504"/>
    </location>
</feature>
<dbReference type="PANTHER" id="PTHR46453:SF5">
    <property type="entry name" value="PROTEIN KINASE C-BINDING PROTEIN 1 ISOFORM X1"/>
    <property type="match status" value="1"/>
</dbReference>
<feature type="region of interest" description="Disordered" evidence="7">
    <location>
        <begin position="1388"/>
        <end position="1412"/>
    </location>
</feature>
<dbReference type="GO" id="GO:0005634">
    <property type="term" value="C:nucleus"/>
    <property type="evidence" value="ECO:0007669"/>
    <property type="project" value="TreeGrafter"/>
</dbReference>
<feature type="region of interest" description="Disordered" evidence="7">
    <location>
        <begin position="1069"/>
        <end position="1095"/>
    </location>
</feature>
<proteinExistence type="predicted"/>
<dbReference type="GO" id="GO:0008270">
    <property type="term" value="F:zinc ion binding"/>
    <property type="evidence" value="ECO:0007669"/>
    <property type="project" value="UniProtKB-KW"/>
</dbReference>
<feature type="compositionally biased region" description="Polar residues" evidence="7">
    <location>
        <begin position="641"/>
        <end position="654"/>
    </location>
</feature>
<dbReference type="EMBL" id="OA882409">
    <property type="protein sequence ID" value="CAD7275220.1"/>
    <property type="molecule type" value="Genomic_DNA"/>
</dbReference>
<feature type="compositionally biased region" description="Low complexity" evidence="7">
    <location>
        <begin position="725"/>
        <end position="739"/>
    </location>
</feature>
<feature type="compositionally biased region" description="Acidic residues" evidence="7">
    <location>
        <begin position="492"/>
        <end position="515"/>
    </location>
</feature>
<evidence type="ECO:0000259" key="8">
    <source>
        <dbReference type="PROSITE" id="PS50812"/>
    </source>
</evidence>
<evidence type="ECO:0000313" key="10">
    <source>
        <dbReference type="EMBL" id="CAD7275220.1"/>
    </source>
</evidence>
<dbReference type="InterPro" id="IPR019786">
    <property type="entry name" value="Zinc_finger_PHD-type_CS"/>
</dbReference>
<feature type="compositionally biased region" description="Low complexity" evidence="7">
    <location>
        <begin position="1073"/>
        <end position="1085"/>
    </location>
</feature>
<evidence type="ECO:0000256" key="7">
    <source>
        <dbReference type="SAM" id="MobiDB-lite"/>
    </source>
</evidence>
<feature type="coiled-coil region" evidence="6">
    <location>
        <begin position="1197"/>
        <end position="1231"/>
    </location>
</feature>
<feature type="region of interest" description="Disordered" evidence="7">
    <location>
        <begin position="1442"/>
        <end position="1470"/>
    </location>
</feature>
<organism evidence="10">
    <name type="scientific">Notodromas monacha</name>
    <dbReference type="NCBI Taxonomy" id="399045"/>
    <lineage>
        <taxon>Eukaryota</taxon>
        <taxon>Metazoa</taxon>
        <taxon>Ecdysozoa</taxon>
        <taxon>Arthropoda</taxon>
        <taxon>Crustacea</taxon>
        <taxon>Oligostraca</taxon>
        <taxon>Ostracoda</taxon>
        <taxon>Podocopa</taxon>
        <taxon>Podocopida</taxon>
        <taxon>Cypridocopina</taxon>
        <taxon>Cypridoidea</taxon>
        <taxon>Cyprididae</taxon>
        <taxon>Notodromas</taxon>
    </lineage>
</organism>
<evidence type="ECO:0000256" key="3">
    <source>
        <dbReference type="ARBA" id="ARBA00022833"/>
    </source>
</evidence>
<feature type="compositionally biased region" description="Polar residues" evidence="7">
    <location>
        <begin position="760"/>
        <end position="769"/>
    </location>
</feature>
<dbReference type="Gene3D" id="2.30.30.140">
    <property type="match status" value="1"/>
</dbReference>
<feature type="compositionally biased region" description="Low complexity" evidence="7">
    <location>
        <begin position="658"/>
        <end position="681"/>
    </location>
</feature>
<evidence type="ECO:0008006" key="12">
    <source>
        <dbReference type="Google" id="ProtNLM"/>
    </source>
</evidence>
<evidence type="ECO:0000256" key="2">
    <source>
        <dbReference type="ARBA" id="ARBA00022771"/>
    </source>
</evidence>
<feature type="domain" description="PWWP" evidence="8">
    <location>
        <begin position="245"/>
        <end position="296"/>
    </location>
</feature>
<dbReference type="PROSITE" id="PS01359">
    <property type="entry name" value="ZF_PHD_1"/>
    <property type="match status" value="1"/>
</dbReference>
<sequence length="1619" mass="174917">MSLSARKRPAPPREEQPPLKRSAGSRSPRALTENVEVPESNDMYCWVCHLSGVKLFCRKCSRSFHPNCVMMGDGQSYEDYSCYECLNLIAARDPSYGFKILHLFSVAEICEILKYVIRHMEVYAMPELMPFKIDPEMREEDERLLGRLPVAKTWSELIECVEREEHESVVQFKQEFYALLHRYVVINRDIYLAASEAVQRKFEKELNVLRFCPDCYLRANRMSDEAALEDREKPGNYFVSVCRLPHALVFAKYKTYPFWPGKVLHQYSAKSVKVRFFGDHTMSTCELKNTTLLSEKPPGLNKKSMSAFSESMDELREHLKELQRVLGSPVKYSPPGTSYSALQCASVLKSQMPGIVKMLPVLDFSESSFMMKRGASCGPPGPFIPFLADPVKLSVAQLIAARERVLFNNKPRKSSRDSSSNAVVKTAVQEKIPKLKVNLSLQNVLSSGPELRKRPSVDKGLRTVASAGPAHVSVLDLKRNGSKSSPERTETENEQSEEEESDPEPDDEDEEESSGEEASQPERRLPDREARRRGDTPVEEAVESSATEESSSSTASSSSDDEEVVESEHDAERGEPELDVAKQVEQPVSSAVEIDAKQEATNDALAPLEDSATAGDTSVDAPNIQVNEDETTRVEEPEANVSENASIGNASAEPTKNESVPVTSESTVTISSSKVEVSKVTNDAKEQDSGILIVRRARPPQGGGEEEKGAACPEKKPRMVPEGITITSVGKKSGSSSIVINPASTSPSAVGKVNAPGAKQGSSTAASTKRSLDANDNHVAFENKGVSFRKVTLTKGGWKIAIAPDKNTTKRKGAPPPPKSAQSSPPPLLPLEALSNASGGTKQKVFQIGSTVLSGPEVSVTTISGDRNLESPVKNVVKTYANRNKDLLVKRKDLELRRVSNKAIIEKPPKLDAETCTVEKILTASRQPQSRVTIVRSRASVGTNVSFGSNRPSPPPSTNGIAATEAFKGDSPEVDPLSQTKRVNVATMAMSPPHRRGGTSSFHKKPALVVTGFPNPLEPQVLLEEGVSQPGVDEDEDEDDILEDDVEDDDVKPDIDELDAAVATNKTSSVEAVTTSTPTSVNVTPKGSSSSSQSIMPVRGKIQVKSFASAPNSTSLSLNAVSLPAGVSVVRPQISVAPSTSSSGAQRGTDNTSPELQGLVSRCMQFLSSEVSNFLKNQLSKQGQQHQSRESALQAQVQQMKATIDSLCADNSQLQAEVAFLKNRVHELDGSGCGKDVAAPVGWLIDFPYFRANDCISLIRTWVASRSSKAIPPFSLTAAFTAAKVATNVAAVKAAFDENGGIALDDLEATLGKNAKLILKILRGKLGYNKKRASCLLSGQLANIEAYKVDRNETEGKSASDDEAIIPKDALQANLVPNVSQDVVILDRDNDSSSSSSPVSVASSQQDTPPTRIYVLKNPESLITGSGPSVLQQLTNAGSKLTVTRTSASASPATSASAATSPRKKKRRRCGKCKGCSVPNDCGECRSCANPRRHQQLARFHQLPEVMGSGSHLQAAMVGFRPVPANRPPILLPVAPRTNMVHHFSGKNAQSCFVNQNGVQLIPGTRFQGPGPVAVPSGFSLQPAGHGIAVNVAPQRHIRLVSGNQNNVAASVFFHPHHR</sequence>
<keyword evidence="11" id="KW-1185">Reference proteome</keyword>
<dbReference type="SMART" id="SM00293">
    <property type="entry name" value="PWWP"/>
    <property type="match status" value="1"/>
</dbReference>
<dbReference type="EMBL" id="CAJPEX010000372">
    <property type="protein sequence ID" value="CAG0915372.1"/>
    <property type="molecule type" value="Genomic_DNA"/>
</dbReference>
<gene>
    <name evidence="10" type="ORF">NMOB1V02_LOCUS3020</name>
</gene>
<feature type="compositionally biased region" description="Pro residues" evidence="7">
    <location>
        <begin position="814"/>
        <end position="829"/>
    </location>
</feature>
<dbReference type="GO" id="GO:0005737">
    <property type="term" value="C:cytoplasm"/>
    <property type="evidence" value="ECO:0007669"/>
    <property type="project" value="TreeGrafter"/>
</dbReference>
<dbReference type="GO" id="GO:0003677">
    <property type="term" value="F:DNA binding"/>
    <property type="evidence" value="ECO:0007669"/>
    <property type="project" value="UniProtKB-KW"/>
</dbReference>
<dbReference type="Proteomes" id="UP000678499">
    <property type="component" value="Unassembled WGS sequence"/>
</dbReference>
<feature type="compositionally biased region" description="Polar residues" evidence="7">
    <location>
        <begin position="1086"/>
        <end position="1095"/>
    </location>
</feature>
<dbReference type="Gene3D" id="1.20.5.1700">
    <property type="match status" value="1"/>
</dbReference>
<evidence type="ECO:0000259" key="9">
    <source>
        <dbReference type="PROSITE" id="PS51058"/>
    </source>
</evidence>
<feature type="compositionally biased region" description="Basic and acidic residues" evidence="7">
    <location>
        <begin position="705"/>
        <end position="719"/>
    </location>
</feature>
<feature type="compositionally biased region" description="Low complexity" evidence="7">
    <location>
        <begin position="1444"/>
        <end position="1461"/>
    </location>
</feature>
<dbReference type="InterPro" id="IPR011011">
    <property type="entry name" value="Znf_FYVE_PHD"/>
</dbReference>
<evidence type="ECO:0000256" key="5">
    <source>
        <dbReference type="PROSITE-ProRule" id="PRU00509"/>
    </source>
</evidence>
<dbReference type="PANTHER" id="PTHR46453">
    <property type="entry name" value="PROTEIN KINASE C-BINDING PROTEIN 1"/>
    <property type="match status" value="1"/>
</dbReference>
<dbReference type="InterPro" id="IPR013083">
    <property type="entry name" value="Znf_RING/FYVE/PHD"/>
</dbReference>
<dbReference type="Gene3D" id="3.30.40.10">
    <property type="entry name" value="Zinc/RING finger domain, C3HC4 (zinc finger)"/>
    <property type="match status" value="1"/>
</dbReference>
<keyword evidence="6" id="KW-0175">Coiled coil</keyword>
<dbReference type="SUPFAM" id="SSF63748">
    <property type="entry name" value="Tudor/PWWP/MBT"/>
    <property type="match status" value="1"/>
</dbReference>
<feature type="region of interest" description="Disordered" evidence="7">
    <location>
        <begin position="1"/>
        <end position="31"/>
    </location>
</feature>
<dbReference type="InterPro" id="IPR002857">
    <property type="entry name" value="Znf_CXXC"/>
</dbReference>
<keyword evidence="2 5" id="KW-0863">Zinc-finger</keyword>
<keyword evidence="3" id="KW-0862">Zinc</keyword>
<keyword evidence="4" id="KW-0238">DNA-binding</keyword>
<dbReference type="SMART" id="SM00249">
    <property type="entry name" value="PHD"/>
    <property type="match status" value="1"/>
</dbReference>
<dbReference type="Pfam" id="PF02008">
    <property type="entry name" value="zf-CXXC"/>
    <property type="match status" value="1"/>
</dbReference>
<feature type="compositionally biased region" description="Basic and acidic residues" evidence="7">
    <location>
        <begin position="566"/>
        <end position="582"/>
    </location>
</feature>
<evidence type="ECO:0000256" key="6">
    <source>
        <dbReference type="SAM" id="Coils"/>
    </source>
</evidence>
<dbReference type="PROSITE" id="PS50812">
    <property type="entry name" value="PWWP"/>
    <property type="match status" value="1"/>
</dbReference>
<dbReference type="InterPro" id="IPR000313">
    <property type="entry name" value="PWWP_dom"/>
</dbReference>
<feature type="region of interest" description="Disordered" evidence="7">
    <location>
        <begin position="801"/>
        <end position="832"/>
    </location>
</feature>
<keyword evidence="1" id="KW-0479">Metal-binding</keyword>
<dbReference type="PROSITE" id="PS51058">
    <property type="entry name" value="ZF_CXXC"/>
    <property type="match status" value="1"/>
</dbReference>
<accession>A0A7R9BIQ8</accession>
<dbReference type="OrthoDB" id="298344at2759"/>
<protein>
    <recommendedName>
        <fullName evidence="12">Protein kinase C-binding protein 1</fullName>
    </recommendedName>
</protein>
<evidence type="ECO:0000313" key="11">
    <source>
        <dbReference type="Proteomes" id="UP000678499"/>
    </source>
</evidence>
<dbReference type="Pfam" id="PF00855">
    <property type="entry name" value="PWWP"/>
    <property type="match status" value="1"/>
</dbReference>
<dbReference type="SUPFAM" id="SSF57903">
    <property type="entry name" value="FYVE/PHD zinc finger"/>
    <property type="match status" value="1"/>
</dbReference>
<evidence type="ECO:0000256" key="1">
    <source>
        <dbReference type="ARBA" id="ARBA00022723"/>
    </source>
</evidence>
<feature type="region of interest" description="Disordered" evidence="7">
    <location>
        <begin position="468"/>
        <end position="775"/>
    </location>
</feature>
<feature type="compositionally biased region" description="Basic and acidic residues" evidence="7">
    <location>
        <begin position="520"/>
        <end position="536"/>
    </location>
</feature>
<dbReference type="InterPro" id="IPR001965">
    <property type="entry name" value="Znf_PHD"/>
</dbReference>
<reference evidence="10" key="1">
    <citation type="submission" date="2020-11" db="EMBL/GenBank/DDBJ databases">
        <authorList>
            <person name="Tran Van P."/>
        </authorList>
    </citation>
    <scope>NUCLEOTIDE SEQUENCE</scope>
</reference>
<feature type="compositionally biased region" description="Low complexity" evidence="7">
    <location>
        <begin position="1392"/>
        <end position="1404"/>
    </location>
</feature>
<dbReference type="GO" id="GO:0003714">
    <property type="term" value="F:transcription corepressor activity"/>
    <property type="evidence" value="ECO:0007669"/>
    <property type="project" value="TreeGrafter"/>
</dbReference>
<name>A0A7R9BIQ8_9CRUS</name>
<feature type="compositionally biased region" description="Basic residues" evidence="7">
    <location>
        <begin position="1"/>
        <end position="10"/>
    </location>
</feature>
<evidence type="ECO:0000256" key="4">
    <source>
        <dbReference type="ARBA" id="ARBA00023125"/>
    </source>
</evidence>
<feature type="compositionally biased region" description="Low complexity" evidence="7">
    <location>
        <begin position="543"/>
        <end position="558"/>
    </location>
</feature>